<dbReference type="PANTHER" id="PTHR33138">
    <property type="entry name" value="OS01G0690200 PROTEIN"/>
    <property type="match status" value="1"/>
</dbReference>
<feature type="domain" description="Wall-associated receptor kinase galacturonan-binding" evidence="4">
    <location>
        <begin position="43"/>
        <end position="109"/>
    </location>
</feature>
<dbReference type="Proteomes" id="UP000032180">
    <property type="component" value="Chromosome 1"/>
</dbReference>
<dbReference type="GO" id="GO:0030247">
    <property type="term" value="F:polysaccharide binding"/>
    <property type="evidence" value="ECO:0007669"/>
    <property type="project" value="InterPro"/>
</dbReference>
<reference evidence="5 6" key="1">
    <citation type="submission" date="2012-08" db="EMBL/GenBank/DDBJ databases">
        <title>Oryza genome evolution.</title>
        <authorList>
            <person name="Wing R.A."/>
        </authorList>
    </citation>
    <scope>NUCLEOTIDE SEQUENCE</scope>
</reference>
<feature type="chain" id="PRO_5002347083" description="Wall-associated receptor kinase galacturonan-binding domain-containing protein" evidence="3">
    <location>
        <begin position="29"/>
        <end position="262"/>
    </location>
</feature>
<dbReference type="InterPro" id="IPR025287">
    <property type="entry name" value="WAK_GUB"/>
</dbReference>
<reference evidence="5" key="3">
    <citation type="submission" date="2015-04" db="UniProtKB">
        <authorList>
            <consortium name="EnsemblPlants"/>
        </authorList>
    </citation>
    <scope>IDENTIFICATION</scope>
</reference>
<comment type="subcellular location">
    <subcellularLocation>
        <location evidence="1">Membrane</location>
        <topology evidence="1">Single-pass membrane protein</topology>
    </subcellularLocation>
</comment>
<proteinExistence type="predicted"/>
<keyword evidence="2 3" id="KW-0732">Signal</keyword>
<dbReference type="HOGENOM" id="CLU_000288_115_2_1"/>
<dbReference type="eggNOG" id="ENOG502SVSX">
    <property type="taxonomic scope" value="Eukaryota"/>
</dbReference>
<dbReference type="EnsemblPlants" id="LPERR01G01010.1">
    <property type="protein sequence ID" value="LPERR01G01010.1"/>
    <property type="gene ID" value="LPERR01G01010"/>
</dbReference>
<dbReference type="AlphaFoldDB" id="A0A0D9UW32"/>
<sequence length="262" mass="29546">MVTPGSLFHRSTALQVFSFLCVLGVVVPDPDAYWPFFHGITACPPFTCGHRSIFASPFHRRGDNLSDECGVASYELTCNDEKEATIQIDNTTYYVTGINYGDSTFRVVDANISDSRNNCPLPRWKRAPYYDGVSDDESLPYNIQVEFEPASYWWSVFVNCSQEINNNVMYMPVPCMSTISSFVYVLTGLDSHYIENLEPSCGYLAMTPLDGVAKSYDSLLSLSYSDVVKLMRKGFRVRFPLRTHRSRSFFAGTAEGLAIQFH</sequence>
<evidence type="ECO:0000313" key="6">
    <source>
        <dbReference type="Proteomes" id="UP000032180"/>
    </source>
</evidence>
<dbReference type="Gramene" id="LPERR01G01010.1">
    <property type="protein sequence ID" value="LPERR01G01010.1"/>
    <property type="gene ID" value="LPERR01G01010"/>
</dbReference>
<dbReference type="PANTHER" id="PTHR33138:SF1">
    <property type="entry name" value="OS01G0113900 PROTEIN"/>
    <property type="match status" value="1"/>
</dbReference>
<protein>
    <recommendedName>
        <fullName evidence="4">Wall-associated receptor kinase galacturonan-binding domain-containing protein</fullName>
    </recommendedName>
</protein>
<evidence type="ECO:0000256" key="1">
    <source>
        <dbReference type="ARBA" id="ARBA00004167"/>
    </source>
</evidence>
<reference evidence="6" key="2">
    <citation type="submission" date="2013-12" db="EMBL/GenBank/DDBJ databases">
        <authorList>
            <person name="Yu Y."/>
            <person name="Lee S."/>
            <person name="de Baynast K."/>
            <person name="Wissotski M."/>
            <person name="Liu L."/>
            <person name="Talag J."/>
            <person name="Goicoechea J."/>
            <person name="Angelova A."/>
            <person name="Jetty R."/>
            <person name="Kudrna D."/>
            <person name="Golser W."/>
            <person name="Rivera L."/>
            <person name="Zhang J."/>
            <person name="Wing R."/>
        </authorList>
    </citation>
    <scope>NUCLEOTIDE SEQUENCE</scope>
</reference>
<accession>A0A0D9UW32</accession>
<evidence type="ECO:0000256" key="2">
    <source>
        <dbReference type="ARBA" id="ARBA00022729"/>
    </source>
</evidence>
<dbReference type="STRING" id="77586.A0A0D9UW32"/>
<keyword evidence="6" id="KW-1185">Reference proteome</keyword>
<organism evidence="5 6">
    <name type="scientific">Leersia perrieri</name>
    <dbReference type="NCBI Taxonomy" id="77586"/>
    <lineage>
        <taxon>Eukaryota</taxon>
        <taxon>Viridiplantae</taxon>
        <taxon>Streptophyta</taxon>
        <taxon>Embryophyta</taxon>
        <taxon>Tracheophyta</taxon>
        <taxon>Spermatophyta</taxon>
        <taxon>Magnoliopsida</taxon>
        <taxon>Liliopsida</taxon>
        <taxon>Poales</taxon>
        <taxon>Poaceae</taxon>
        <taxon>BOP clade</taxon>
        <taxon>Oryzoideae</taxon>
        <taxon>Oryzeae</taxon>
        <taxon>Oryzinae</taxon>
        <taxon>Leersia</taxon>
    </lineage>
</organism>
<feature type="signal peptide" evidence="3">
    <location>
        <begin position="1"/>
        <end position="28"/>
    </location>
</feature>
<dbReference type="Pfam" id="PF13947">
    <property type="entry name" value="GUB_WAK_bind"/>
    <property type="match status" value="1"/>
</dbReference>
<evidence type="ECO:0000256" key="3">
    <source>
        <dbReference type="SAM" id="SignalP"/>
    </source>
</evidence>
<evidence type="ECO:0000313" key="5">
    <source>
        <dbReference type="EnsemblPlants" id="LPERR01G01010.1"/>
    </source>
</evidence>
<evidence type="ECO:0000259" key="4">
    <source>
        <dbReference type="Pfam" id="PF13947"/>
    </source>
</evidence>
<dbReference type="GO" id="GO:0016020">
    <property type="term" value="C:membrane"/>
    <property type="evidence" value="ECO:0007669"/>
    <property type="project" value="UniProtKB-SubCell"/>
</dbReference>
<name>A0A0D9UW32_9ORYZ</name>